<proteinExistence type="predicted"/>
<evidence type="ECO:0008006" key="2">
    <source>
        <dbReference type="Google" id="ProtNLM"/>
    </source>
</evidence>
<dbReference type="EMBL" id="BARU01010823">
    <property type="protein sequence ID" value="GAH37754.1"/>
    <property type="molecule type" value="Genomic_DNA"/>
</dbReference>
<reference evidence="1" key="1">
    <citation type="journal article" date="2014" name="Front. Microbiol.">
        <title>High frequency of phylogenetically diverse reductive dehalogenase-homologous genes in deep subseafloor sedimentary metagenomes.</title>
        <authorList>
            <person name="Kawai M."/>
            <person name="Futagami T."/>
            <person name="Toyoda A."/>
            <person name="Takaki Y."/>
            <person name="Nishi S."/>
            <person name="Hori S."/>
            <person name="Arai W."/>
            <person name="Tsubouchi T."/>
            <person name="Morono Y."/>
            <person name="Uchiyama I."/>
            <person name="Ito T."/>
            <person name="Fujiyama A."/>
            <person name="Inagaki F."/>
            <person name="Takami H."/>
        </authorList>
    </citation>
    <scope>NUCLEOTIDE SEQUENCE</scope>
    <source>
        <strain evidence="1">Expedition CK06-06</strain>
    </source>
</reference>
<name>X1G860_9ZZZZ</name>
<feature type="non-terminal residue" evidence="1">
    <location>
        <position position="1"/>
    </location>
</feature>
<evidence type="ECO:0000313" key="1">
    <source>
        <dbReference type="EMBL" id="GAH37754.1"/>
    </source>
</evidence>
<accession>X1G860</accession>
<protein>
    <recommendedName>
        <fullName evidence="2">ABC transporter domain-containing protein</fullName>
    </recommendedName>
</protein>
<gene>
    <name evidence="1" type="ORF">S03H2_20524</name>
</gene>
<dbReference type="AlphaFoldDB" id="X1G860"/>
<comment type="caution">
    <text evidence="1">The sequence shown here is derived from an EMBL/GenBank/DDBJ whole genome shotgun (WGS) entry which is preliminary data.</text>
</comment>
<organism evidence="1">
    <name type="scientific">marine sediment metagenome</name>
    <dbReference type="NCBI Taxonomy" id="412755"/>
    <lineage>
        <taxon>unclassified sequences</taxon>
        <taxon>metagenomes</taxon>
        <taxon>ecological metagenomes</taxon>
    </lineage>
</organism>
<sequence length="49" mass="5505">CVIFISSEVSEVVKVSDRILALSQGRISGEFKHGVSQEEIMRIILKEDE</sequence>